<evidence type="ECO:0000256" key="2">
    <source>
        <dbReference type="ARBA" id="ARBA00022980"/>
    </source>
</evidence>
<evidence type="ECO:0000259" key="6">
    <source>
        <dbReference type="Pfam" id="PF01248"/>
    </source>
</evidence>
<feature type="compositionally biased region" description="Low complexity" evidence="5">
    <location>
        <begin position="60"/>
        <end position="69"/>
    </location>
</feature>
<dbReference type="FunFam" id="3.30.1330.30:FF:000013">
    <property type="entry name" value="40S ribosomal protein S12"/>
    <property type="match status" value="1"/>
</dbReference>
<dbReference type="Pfam" id="PF01248">
    <property type="entry name" value="Ribosomal_L7Ae"/>
    <property type="match status" value="1"/>
</dbReference>
<reference evidence="7" key="1">
    <citation type="submission" date="2023-03" db="EMBL/GenBank/DDBJ databases">
        <authorList>
            <person name="Julca I."/>
        </authorList>
    </citation>
    <scope>NUCLEOTIDE SEQUENCE</scope>
</reference>
<dbReference type="PROSITE" id="PS01189">
    <property type="entry name" value="RIBOSOMAL_S12E"/>
    <property type="match status" value="1"/>
</dbReference>
<dbReference type="GO" id="GO:0006412">
    <property type="term" value="P:translation"/>
    <property type="evidence" value="ECO:0007669"/>
    <property type="project" value="InterPro"/>
</dbReference>
<dbReference type="InterPro" id="IPR029064">
    <property type="entry name" value="Ribosomal_eL30-like_sf"/>
</dbReference>
<evidence type="ECO:0000256" key="5">
    <source>
        <dbReference type="SAM" id="MobiDB-lite"/>
    </source>
</evidence>
<accession>A0AAV1E3K1</accession>
<dbReference type="InterPro" id="IPR047860">
    <property type="entry name" value="Ribosomal_eS12_CS"/>
</dbReference>
<gene>
    <name evidence="7" type="ORF">OLC1_LOCUS20800</name>
</gene>
<keyword evidence="2 4" id="KW-0689">Ribosomal protein</keyword>
<protein>
    <recommendedName>
        <fullName evidence="4">40S ribosomal protein S12</fullName>
    </recommendedName>
</protein>
<sequence length="199" mass="21243">MQVKTRVLVGSRIRAQSFPTVVSTLHSSLAQPALSFSRHQPTSLRSQSEAREQEANMSGEEPVAAAAAEATPAPALGEPMDIMTALQLVLRKSLAHGGLARGLHEGAKVIEKHAAVLCVLAEDCDQPDYVKLVKALCADHNVNLITVPAAKTLGEWAGLCKIDSEGKARKVVGCSCVVVKDYGEETEGLHIVQEYVKSH</sequence>
<evidence type="ECO:0000313" key="8">
    <source>
        <dbReference type="Proteomes" id="UP001161247"/>
    </source>
</evidence>
<dbReference type="PRINTS" id="PR00972">
    <property type="entry name" value="RIBSOMALS12E"/>
</dbReference>
<evidence type="ECO:0000256" key="4">
    <source>
        <dbReference type="RuleBase" id="RU000670"/>
    </source>
</evidence>
<dbReference type="InterPro" id="IPR000530">
    <property type="entry name" value="Ribosomal_eS12"/>
</dbReference>
<keyword evidence="8" id="KW-1185">Reference proteome</keyword>
<dbReference type="SUPFAM" id="SSF55315">
    <property type="entry name" value="L30e-like"/>
    <property type="match status" value="1"/>
</dbReference>
<feature type="domain" description="Ribosomal protein eL8/eL30/eS12/Gadd45" evidence="6">
    <location>
        <begin position="85"/>
        <end position="178"/>
    </location>
</feature>
<evidence type="ECO:0000256" key="3">
    <source>
        <dbReference type="ARBA" id="ARBA00023274"/>
    </source>
</evidence>
<keyword evidence="3 4" id="KW-0687">Ribonucleoprotein</keyword>
<dbReference type="GO" id="GO:0003735">
    <property type="term" value="F:structural constituent of ribosome"/>
    <property type="evidence" value="ECO:0007669"/>
    <property type="project" value="InterPro"/>
</dbReference>
<dbReference type="GO" id="GO:0005840">
    <property type="term" value="C:ribosome"/>
    <property type="evidence" value="ECO:0007669"/>
    <property type="project" value="UniProtKB-KW"/>
</dbReference>
<evidence type="ECO:0000256" key="1">
    <source>
        <dbReference type="ARBA" id="ARBA00005824"/>
    </source>
</evidence>
<dbReference type="GO" id="GO:1990904">
    <property type="term" value="C:ribonucleoprotein complex"/>
    <property type="evidence" value="ECO:0007669"/>
    <property type="project" value="UniProtKB-KW"/>
</dbReference>
<feature type="region of interest" description="Disordered" evidence="5">
    <location>
        <begin position="36"/>
        <end position="69"/>
    </location>
</feature>
<dbReference type="AlphaFoldDB" id="A0AAV1E3K1"/>
<feature type="compositionally biased region" description="Polar residues" evidence="5">
    <location>
        <begin position="37"/>
        <end position="47"/>
    </location>
</feature>
<dbReference type="PANTHER" id="PTHR11843">
    <property type="entry name" value="40S RIBOSOMAL PROTEIN S12"/>
    <property type="match status" value="1"/>
</dbReference>
<dbReference type="InterPro" id="IPR004038">
    <property type="entry name" value="Ribosomal_eL8/eL30/eS12/Gad45"/>
</dbReference>
<comment type="similarity">
    <text evidence="1 4">Belongs to the eukaryotic ribosomal protein eS12 family.</text>
</comment>
<dbReference type="EMBL" id="OX459124">
    <property type="protein sequence ID" value="CAI9113887.1"/>
    <property type="molecule type" value="Genomic_DNA"/>
</dbReference>
<dbReference type="Proteomes" id="UP001161247">
    <property type="component" value="Chromosome 7"/>
</dbReference>
<evidence type="ECO:0000313" key="7">
    <source>
        <dbReference type="EMBL" id="CAI9113887.1"/>
    </source>
</evidence>
<name>A0AAV1E3K1_OLDCO</name>
<dbReference type="Gene3D" id="3.30.1330.30">
    <property type="match status" value="1"/>
</dbReference>
<organism evidence="7 8">
    <name type="scientific">Oldenlandia corymbosa var. corymbosa</name>
    <dbReference type="NCBI Taxonomy" id="529605"/>
    <lineage>
        <taxon>Eukaryota</taxon>
        <taxon>Viridiplantae</taxon>
        <taxon>Streptophyta</taxon>
        <taxon>Embryophyta</taxon>
        <taxon>Tracheophyta</taxon>
        <taxon>Spermatophyta</taxon>
        <taxon>Magnoliopsida</taxon>
        <taxon>eudicotyledons</taxon>
        <taxon>Gunneridae</taxon>
        <taxon>Pentapetalae</taxon>
        <taxon>asterids</taxon>
        <taxon>lamiids</taxon>
        <taxon>Gentianales</taxon>
        <taxon>Rubiaceae</taxon>
        <taxon>Rubioideae</taxon>
        <taxon>Spermacoceae</taxon>
        <taxon>Hedyotis-Oldenlandia complex</taxon>
        <taxon>Oldenlandia</taxon>
    </lineage>
</organism>
<proteinExistence type="inferred from homology"/>